<gene>
    <name evidence="2" type="ORF">CHUV0807_1358</name>
</gene>
<evidence type="ECO:0000256" key="1">
    <source>
        <dbReference type="SAM" id="Phobius"/>
    </source>
</evidence>
<dbReference type="Pfam" id="PF10027">
    <property type="entry name" value="DUF2269"/>
    <property type="match status" value="1"/>
</dbReference>
<keyword evidence="1" id="KW-0812">Transmembrane</keyword>
<feature type="transmembrane region" description="Helical" evidence="1">
    <location>
        <begin position="82"/>
        <end position="103"/>
    </location>
</feature>
<dbReference type="RefSeq" id="WP_079540695.1">
    <property type="nucleotide sequence ID" value="NZ_FKLO01000049.1"/>
</dbReference>
<keyword evidence="1" id="KW-1133">Transmembrane helix</keyword>
<protein>
    <recommendedName>
        <fullName evidence="4">Integral membrane protein</fullName>
    </recommendedName>
</protein>
<organism evidence="2 3">
    <name type="scientific">Cardiobacterium hominis</name>
    <dbReference type="NCBI Taxonomy" id="2718"/>
    <lineage>
        <taxon>Bacteria</taxon>
        <taxon>Pseudomonadati</taxon>
        <taxon>Pseudomonadota</taxon>
        <taxon>Gammaproteobacteria</taxon>
        <taxon>Cardiobacteriales</taxon>
        <taxon>Cardiobacteriaceae</taxon>
        <taxon>Cardiobacterium</taxon>
    </lineage>
</organism>
<feature type="transmembrane region" description="Helical" evidence="1">
    <location>
        <begin position="135"/>
        <end position="153"/>
    </location>
</feature>
<keyword evidence="1" id="KW-0472">Membrane</keyword>
<feature type="transmembrane region" description="Helical" evidence="1">
    <location>
        <begin position="12"/>
        <end position="32"/>
    </location>
</feature>
<evidence type="ECO:0000313" key="2">
    <source>
        <dbReference type="EMBL" id="SAM65474.1"/>
    </source>
</evidence>
<reference evidence="3" key="1">
    <citation type="submission" date="2016-04" db="EMBL/GenBank/DDBJ databases">
        <authorList>
            <person name="Tagini F."/>
        </authorList>
    </citation>
    <scope>NUCLEOTIDE SEQUENCE [LARGE SCALE GENOMIC DNA]</scope>
    <source>
        <strain evidence="3">CHUV0807</strain>
    </source>
</reference>
<dbReference type="AlphaFoldDB" id="A0A1C3H4L7"/>
<sequence length="156" mass="17740">MNIYFLVKTLHIISATLLVGTGFGTAFYMFWVNRSGSVAAQSVVARWVVRADWWFTTPTVIFQVASGTWMIWQAGWPWSAKWIWMTLALYAFAGVCWLPVVWLQLQMAKIAADAHAAGAETMPARYGKLARRWELLGYPAFCATVVIYFLMVFKPM</sequence>
<feature type="transmembrane region" description="Helical" evidence="1">
    <location>
        <begin position="53"/>
        <end position="76"/>
    </location>
</feature>
<dbReference type="Proteomes" id="UP000190837">
    <property type="component" value="Unassembled WGS sequence"/>
</dbReference>
<accession>A0A1C3H4L7</accession>
<evidence type="ECO:0008006" key="4">
    <source>
        <dbReference type="Google" id="ProtNLM"/>
    </source>
</evidence>
<dbReference type="EMBL" id="FKLO01000049">
    <property type="protein sequence ID" value="SAM65474.1"/>
    <property type="molecule type" value="Genomic_DNA"/>
</dbReference>
<name>A0A1C3H4L7_9GAMM</name>
<dbReference type="InterPro" id="IPR018729">
    <property type="entry name" value="DUF2269_transmembrane"/>
</dbReference>
<proteinExistence type="predicted"/>
<evidence type="ECO:0000313" key="3">
    <source>
        <dbReference type="Proteomes" id="UP000190837"/>
    </source>
</evidence>